<gene>
    <name evidence="3" type="ORF">CRM22_006408</name>
</gene>
<dbReference type="AlphaFoldDB" id="A0A4S2LLA6"/>
<feature type="compositionally biased region" description="Basic and acidic residues" evidence="2">
    <location>
        <begin position="756"/>
        <end position="765"/>
    </location>
</feature>
<feature type="region of interest" description="Disordered" evidence="2">
    <location>
        <begin position="753"/>
        <end position="784"/>
    </location>
</feature>
<keyword evidence="4" id="KW-1185">Reference proteome</keyword>
<organism evidence="3 4">
    <name type="scientific">Opisthorchis felineus</name>
    <dbReference type="NCBI Taxonomy" id="147828"/>
    <lineage>
        <taxon>Eukaryota</taxon>
        <taxon>Metazoa</taxon>
        <taxon>Spiralia</taxon>
        <taxon>Lophotrochozoa</taxon>
        <taxon>Platyhelminthes</taxon>
        <taxon>Trematoda</taxon>
        <taxon>Digenea</taxon>
        <taxon>Opisthorchiida</taxon>
        <taxon>Opisthorchiata</taxon>
        <taxon>Opisthorchiidae</taxon>
        <taxon>Opisthorchis</taxon>
    </lineage>
</organism>
<sequence length="874" mass="98531">MSLKNFGFLVPHLPKFEGELKDLLFEIDKLIERKKCEWESELKTLEQELLQKVKENQTLQEAVCIKERELAKAFSQLNTIESKPEPNGVEEMEQLKLTVERITRDYDSLREKYRKQVRLQRERSARTMKKVEEDNVSLLTELQNLREEHTVQLEMLKQQLLEEKNMSTNLRDRCTQLQSQLNDAMMDLDRERKSALEAQLTFLNRQSELEAYLKTAHSTTESQAKELLHVRQVLTANQAQIRRLSSEASAKQSELIASKAVVKKLETAVAKHLAIISAEYLSSPTSNSPGVPSNSGCTQTSDFVCPGQLEEKLVKLERQLSSAHKTLWEKLQEYSRLEVTCHTASATIQRLVNVKNQAMRQVASLGIALGKTSEAVNVVYERVSEMDQTCTEKLLRIKKRLDQLKEQVIQLSNLQSAKCHDSTSTQTESPILLTEKPTQTDPNLTTPPQCWPASKVQLLRNDWMASVQQLHSKIEALTQERDDLRIRLEHQISFVERLQKENLALTDVLTGAESFNRTRISCASPAITSPQSNRPVYNLPNLTMLAGQQQNSELHSLHSSVQSVTIESPAITELEPNRSFDLPTNPSLPAPSEAQNDKFLSSDIAQQSFGQVPLSHDKFSPASTSSLQANSRKRVQPHSKRSTCSLVAGELTPLTGDHSGILEAESHIHDPNRCRSRGSSMSISPSEYGDFLLREQRHPQRPLREHEIGTALESASNDFPFPKKWVSLGTASVRTTKPVPTSVPPVPNRIVTAHQADVRKSDNDNRSPSLPLPNGPTTALTTNSHGRWKDAIREAADQTEQHQFNPRAYSTVCEKTLTSREPHWLNSDQEDEDTSVYCLASKFLASEQQHSMLLETRIDAHIEALKKQIGLCSS</sequence>
<dbReference type="STRING" id="147828.A0A4S2LLA6"/>
<accession>A0A4S2LLA6</accession>
<reference evidence="3 4" key="1">
    <citation type="journal article" date="2019" name="BMC Genomics">
        <title>New insights from Opisthorchis felineus genome: update on genomics of the epidemiologically important liver flukes.</title>
        <authorList>
            <person name="Ershov N.I."/>
            <person name="Mordvinov V.A."/>
            <person name="Prokhortchouk E.B."/>
            <person name="Pakharukova M.Y."/>
            <person name="Gunbin K.V."/>
            <person name="Ustyantsev K."/>
            <person name="Genaev M.A."/>
            <person name="Blinov A.G."/>
            <person name="Mazur A."/>
            <person name="Boulygina E."/>
            <person name="Tsygankova S."/>
            <person name="Khrameeva E."/>
            <person name="Chekanov N."/>
            <person name="Fan G."/>
            <person name="Xiao A."/>
            <person name="Zhang H."/>
            <person name="Xu X."/>
            <person name="Yang H."/>
            <person name="Solovyev V."/>
            <person name="Lee S.M."/>
            <person name="Liu X."/>
            <person name="Afonnikov D.A."/>
            <person name="Skryabin K.G."/>
        </authorList>
    </citation>
    <scope>NUCLEOTIDE SEQUENCE [LARGE SCALE GENOMIC DNA]</scope>
    <source>
        <strain evidence="3">AK-0245</strain>
        <tissue evidence="3">Whole organism</tissue>
    </source>
</reference>
<evidence type="ECO:0000313" key="3">
    <source>
        <dbReference type="EMBL" id="TGZ64390.1"/>
    </source>
</evidence>
<proteinExistence type="predicted"/>
<feature type="compositionally biased region" description="Polar residues" evidence="2">
    <location>
        <begin position="775"/>
        <end position="784"/>
    </location>
</feature>
<feature type="compositionally biased region" description="Basic residues" evidence="2">
    <location>
        <begin position="631"/>
        <end position="641"/>
    </location>
</feature>
<feature type="coiled-coil region" evidence="1">
    <location>
        <begin position="92"/>
        <end position="206"/>
    </location>
</feature>
<evidence type="ECO:0000256" key="2">
    <source>
        <dbReference type="SAM" id="MobiDB-lite"/>
    </source>
</evidence>
<feature type="region of interest" description="Disordered" evidence="2">
    <location>
        <begin position="574"/>
        <end position="595"/>
    </location>
</feature>
<dbReference type="OrthoDB" id="10007333at2759"/>
<evidence type="ECO:0008006" key="5">
    <source>
        <dbReference type="Google" id="ProtNLM"/>
    </source>
</evidence>
<feature type="region of interest" description="Disordered" evidence="2">
    <location>
        <begin position="614"/>
        <end position="643"/>
    </location>
</feature>
<feature type="compositionally biased region" description="Polar residues" evidence="2">
    <location>
        <begin position="621"/>
        <end position="630"/>
    </location>
</feature>
<evidence type="ECO:0000256" key="1">
    <source>
        <dbReference type="SAM" id="Coils"/>
    </source>
</evidence>
<feature type="coiled-coil region" evidence="1">
    <location>
        <begin position="460"/>
        <end position="487"/>
    </location>
</feature>
<keyword evidence="1" id="KW-0175">Coiled coil</keyword>
<dbReference type="EMBL" id="SJOL01006765">
    <property type="protein sequence ID" value="TGZ64390.1"/>
    <property type="molecule type" value="Genomic_DNA"/>
</dbReference>
<comment type="caution">
    <text evidence="3">The sequence shown here is derived from an EMBL/GenBank/DDBJ whole genome shotgun (WGS) entry which is preliminary data.</text>
</comment>
<protein>
    <recommendedName>
        <fullName evidence="5">Centrosomal protein Cep63/Deup1 N-terminal domain-containing protein</fullName>
    </recommendedName>
</protein>
<dbReference type="Proteomes" id="UP000308267">
    <property type="component" value="Unassembled WGS sequence"/>
</dbReference>
<name>A0A4S2LLA6_OPIFE</name>
<evidence type="ECO:0000313" key="4">
    <source>
        <dbReference type="Proteomes" id="UP000308267"/>
    </source>
</evidence>